<dbReference type="GO" id="GO:0016020">
    <property type="term" value="C:membrane"/>
    <property type="evidence" value="ECO:0007669"/>
    <property type="project" value="UniProtKB-SubCell"/>
</dbReference>
<feature type="transmembrane region" description="Helical" evidence="7">
    <location>
        <begin position="29"/>
        <end position="51"/>
    </location>
</feature>
<sequence length="486" mass="53602">MSSASSAPHARRRRRTLDELARTDPLSTIITVSIDVLAGSAGVALGAWWAFSTEPTSPPVWLCALYTPLVVATLAFRKVYARKLNRRFLDEIGPVLAATALAAILLLSLMEFVNAPGHIGGMITKIWVCVLMLMLLFRLLRAVYQRGLRRRNLLLSPVIVVGNGRVASQIVERLRTSPQLGLSVIGMMDAEPPWAGIDSEGDTPAVPYLGSPADVDRIIRDTRAEGIVIAFSLTQDQLLTPVIRIAHRHGLRVWVVPRMFDSVGANIRVEHVGGLPLLAVPHTNPQGWQFTLGKHVGDRVIAAAGLLLISPIFLTLMLLVRLSSPGPILFRQPRVGRDGQVFDCLKFRSMRAPLPSDADFEVASGSAPGGVEGVDRRTKIGKIMRRTSLDELPQLLNVVKGDMSLVGPRPERPEFVALFDAQIRRYGERHRVKAGVTGWAQVHGLRGQTSIADRAEWDNYYIENWSWSLDMKILMLTVLAVMRRAE</sequence>
<keyword evidence="5 7" id="KW-1133">Transmembrane helix</keyword>
<dbReference type="GO" id="GO:0016780">
    <property type="term" value="F:phosphotransferase activity, for other substituted phosphate groups"/>
    <property type="evidence" value="ECO:0007669"/>
    <property type="project" value="TreeGrafter"/>
</dbReference>
<dbReference type="NCBIfam" id="TIGR03025">
    <property type="entry name" value="EPS_sugtrans"/>
    <property type="match status" value="1"/>
</dbReference>
<protein>
    <submittedName>
        <fullName evidence="9">Exopolysaccharide biosynthesis polyprenyl glycosylphosphotransferase</fullName>
    </submittedName>
</protein>
<organism evidence="9 10">
    <name type="scientific">Mycolicibacterium hodleri</name>
    <dbReference type="NCBI Taxonomy" id="49897"/>
    <lineage>
        <taxon>Bacteria</taxon>
        <taxon>Bacillati</taxon>
        <taxon>Actinomycetota</taxon>
        <taxon>Actinomycetes</taxon>
        <taxon>Mycobacteriales</taxon>
        <taxon>Mycobacteriaceae</taxon>
        <taxon>Mycolicibacterium</taxon>
    </lineage>
</organism>
<keyword evidence="3 9" id="KW-0808">Transferase</keyword>
<reference evidence="9 10" key="1">
    <citation type="submission" date="2018-10" db="EMBL/GenBank/DDBJ databases">
        <title>Draft genome of Mycobacterium hodleri strain B.</title>
        <authorList>
            <person name="Amande T.J."/>
            <person name="Mcgenity T.J."/>
        </authorList>
    </citation>
    <scope>NUCLEOTIDE SEQUENCE [LARGE SCALE GENOMIC DNA]</scope>
    <source>
        <strain evidence="9 10">B</strain>
    </source>
</reference>
<dbReference type="Pfam" id="PF02397">
    <property type="entry name" value="Bac_transf"/>
    <property type="match status" value="1"/>
</dbReference>
<feature type="domain" description="Bacterial sugar transferase" evidence="8">
    <location>
        <begin position="294"/>
        <end position="482"/>
    </location>
</feature>
<evidence type="ECO:0000256" key="6">
    <source>
        <dbReference type="ARBA" id="ARBA00023136"/>
    </source>
</evidence>
<evidence type="ECO:0000259" key="8">
    <source>
        <dbReference type="Pfam" id="PF02397"/>
    </source>
</evidence>
<dbReference type="SUPFAM" id="SSF51735">
    <property type="entry name" value="NAD(P)-binding Rossmann-fold domains"/>
    <property type="match status" value="1"/>
</dbReference>
<evidence type="ECO:0000256" key="1">
    <source>
        <dbReference type="ARBA" id="ARBA00004141"/>
    </source>
</evidence>
<dbReference type="InterPro" id="IPR003362">
    <property type="entry name" value="Bact_transf"/>
</dbReference>
<feature type="transmembrane region" description="Helical" evidence="7">
    <location>
        <begin position="88"/>
        <end position="110"/>
    </location>
</feature>
<comment type="caution">
    <text evidence="9">The sequence shown here is derived from an EMBL/GenBank/DDBJ whole genome shotgun (WGS) entry which is preliminary data.</text>
</comment>
<dbReference type="AlphaFoldDB" id="A0A544VXV0"/>
<evidence type="ECO:0000256" key="2">
    <source>
        <dbReference type="ARBA" id="ARBA00006464"/>
    </source>
</evidence>
<comment type="subcellular location">
    <subcellularLocation>
        <location evidence="1">Membrane</location>
        <topology evidence="1">Multi-pass membrane protein</topology>
    </subcellularLocation>
</comment>
<feature type="transmembrane region" description="Helical" evidence="7">
    <location>
        <begin position="57"/>
        <end position="76"/>
    </location>
</feature>
<dbReference type="Proteomes" id="UP000315759">
    <property type="component" value="Unassembled WGS sequence"/>
</dbReference>
<comment type="similarity">
    <text evidence="2">Belongs to the bacterial sugar transferase family.</text>
</comment>
<feature type="transmembrane region" description="Helical" evidence="7">
    <location>
        <begin position="122"/>
        <end position="140"/>
    </location>
</feature>
<gene>
    <name evidence="9" type="ORF">D8S82_20310</name>
</gene>
<dbReference type="PANTHER" id="PTHR30576">
    <property type="entry name" value="COLANIC BIOSYNTHESIS UDP-GLUCOSE LIPID CARRIER TRANSFERASE"/>
    <property type="match status" value="1"/>
</dbReference>
<dbReference type="Pfam" id="PF13727">
    <property type="entry name" value="CoA_binding_3"/>
    <property type="match status" value="1"/>
</dbReference>
<dbReference type="PANTHER" id="PTHR30576:SF0">
    <property type="entry name" value="UNDECAPRENYL-PHOSPHATE N-ACETYLGALACTOSAMINYL 1-PHOSPHATE TRANSFERASE-RELATED"/>
    <property type="match status" value="1"/>
</dbReference>
<accession>A0A544VXV0</accession>
<keyword evidence="4 7" id="KW-0812">Transmembrane</keyword>
<evidence type="ECO:0000256" key="7">
    <source>
        <dbReference type="SAM" id="Phobius"/>
    </source>
</evidence>
<evidence type="ECO:0000256" key="4">
    <source>
        <dbReference type="ARBA" id="ARBA00022692"/>
    </source>
</evidence>
<keyword evidence="6 7" id="KW-0472">Membrane</keyword>
<dbReference type="InterPro" id="IPR017475">
    <property type="entry name" value="EPS_sugar_tfrase"/>
</dbReference>
<evidence type="ECO:0000256" key="3">
    <source>
        <dbReference type="ARBA" id="ARBA00022679"/>
    </source>
</evidence>
<feature type="transmembrane region" description="Helical" evidence="7">
    <location>
        <begin position="300"/>
        <end position="320"/>
    </location>
</feature>
<keyword evidence="10" id="KW-1185">Reference proteome</keyword>
<dbReference type="InterPro" id="IPR036291">
    <property type="entry name" value="NAD(P)-bd_dom_sf"/>
</dbReference>
<evidence type="ECO:0000256" key="5">
    <source>
        <dbReference type="ARBA" id="ARBA00022989"/>
    </source>
</evidence>
<dbReference type="EMBL" id="VIFX01000027">
    <property type="protein sequence ID" value="TQR84808.1"/>
    <property type="molecule type" value="Genomic_DNA"/>
</dbReference>
<dbReference type="Gene3D" id="3.40.50.720">
    <property type="entry name" value="NAD(P)-binding Rossmann-like Domain"/>
    <property type="match status" value="1"/>
</dbReference>
<evidence type="ECO:0000313" key="10">
    <source>
        <dbReference type="Proteomes" id="UP000315759"/>
    </source>
</evidence>
<proteinExistence type="inferred from homology"/>
<evidence type="ECO:0000313" key="9">
    <source>
        <dbReference type="EMBL" id="TQR84808.1"/>
    </source>
</evidence>
<name>A0A544VXV0_9MYCO</name>